<protein>
    <submittedName>
        <fullName evidence="10">Monooxygenase</fullName>
    </submittedName>
</protein>
<dbReference type="Proteomes" id="UP000028702">
    <property type="component" value="Unassembled WGS sequence"/>
</dbReference>
<evidence type="ECO:0000256" key="4">
    <source>
        <dbReference type="ARBA" id="ARBA00022827"/>
    </source>
</evidence>
<dbReference type="InterPro" id="IPR013094">
    <property type="entry name" value="AB_hydrolase_3"/>
</dbReference>
<evidence type="ECO:0000259" key="9">
    <source>
        <dbReference type="Pfam" id="PF07859"/>
    </source>
</evidence>
<accession>A0A081B8H0</accession>
<feature type="active site" evidence="8">
    <location>
        <position position="156"/>
    </location>
</feature>
<dbReference type="InterPro" id="IPR033140">
    <property type="entry name" value="Lipase_GDXG_put_SER_AS"/>
</dbReference>
<dbReference type="eggNOG" id="COG0657">
    <property type="taxonomic scope" value="Bacteria"/>
</dbReference>
<evidence type="ECO:0000256" key="7">
    <source>
        <dbReference type="ARBA" id="ARBA00023033"/>
    </source>
</evidence>
<dbReference type="RefSeq" id="WP_081875381.1">
    <property type="nucleotide sequence ID" value="NZ_BBIO01000003.1"/>
</dbReference>
<evidence type="ECO:0000256" key="8">
    <source>
        <dbReference type="PROSITE-ProRule" id="PRU10038"/>
    </source>
</evidence>
<sequence>MKLDIATTALLSQMAAAGAPPMHELSPEEARFVGGQMAKAYPAGPDMFGAEEVEIPAQDGAKVRARVLKPSESPRGVLVYYHGGGWVLGDIDQYDTLGRQLAERTGCTVLLVDYRKAPEHRFPTAHHDAWDALLWAEKNMSALAGRKVPLIVAGDSAGGTLAASVCQKAKAEGGPAIALQILVYPVTDGAMETPGYASPDNQLLLNTPLMAWFWDHYAPNKEDRLSPEASPLRAKDLSGLPPAIVVTAEFDILREESEAYAARLKEAGVPVTQKQFDRQMHNFFAMPGLLPAQAKAVEYVGEQVDRHLAKFSEADAVVVGAGFAGMYQLHRLRQMGLKTRVIEVGDGVGGTWYWNRYPGARCDIESMAYSFGFSPELEQDWVWSEKYATQPEILRYAEHVADRFDLRRDITFETRVTRAIYDEEEKRWIVYTDKGEAISAQYVIMATGCLSVPKQPDIPGADDFKGPTYITGRWPHEGVDFTGQRVAVIGTGSSAIQSIPLIAEQAEELTVYQRTPAYSLPAGNRPLTNSEISEMKKHYREYREAQKHHPAGIPNPPRALLSAHDVSEAERRAKYEEAWETGILTALSSAYRDTMTDQQANDWVSDFIREKIHERVKDPKVAEALTPRSFPFGTKRPCLDTDYFETFNRDNVSLVDVRETPIERITANGVKTKDGERQVDSIVFATGFDAMTGAILNVDIRGIGGQALRDKWADGPHTYLGLGIAGFPNLFTITGPSSPSVLSNMLVSIEQHVDWVSDCIKWMRERELAAIEPTEEAEDEWAEHNEATAELTLFPQANSWYIGANVPGKPRTFMAYVGGVDTYRAICDQVAATGYAGFRTYEARQRKQALSA</sequence>
<keyword evidence="6" id="KW-0560">Oxidoreductase</keyword>
<dbReference type="InterPro" id="IPR029058">
    <property type="entry name" value="AB_hydrolase_fold"/>
</dbReference>
<gene>
    <name evidence="10" type="ORF">M2A_0837</name>
</gene>
<keyword evidence="4" id="KW-0274">FAD</keyword>
<evidence type="ECO:0000256" key="1">
    <source>
        <dbReference type="ARBA" id="ARBA00001974"/>
    </source>
</evidence>
<dbReference type="PRINTS" id="PR00411">
    <property type="entry name" value="PNDRDTASEI"/>
</dbReference>
<dbReference type="Pfam" id="PF13738">
    <property type="entry name" value="Pyr_redox_3"/>
    <property type="match status" value="1"/>
</dbReference>
<dbReference type="InterPro" id="IPR036188">
    <property type="entry name" value="FAD/NAD-bd_sf"/>
</dbReference>
<dbReference type="GO" id="GO:0004497">
    <property type="term" value="F:monooxygenase activity"/>
    <property type="evidence" value="ECO:0007669"/>
    <property type="project" value="UniProtKB-KW"/>
</dbReference>
<dbReference type="PROSITE" id="PS01174">
    <property type="entry name" value="LIPASE_GDXG_SER"/>
    <property type="match status" value="1"/>
</dbReference>
<organism evidence="10 11">
    <name type="scientific">Tepidicaulis marinus</name>
    <dbReference type="NCBI Taxonomy" id="1333998"/>
    <lineage>
        <taxon>Bacteria</taxon>
        <taxon>Pseudomonadati</taxon>
        <taxon>Pseudomonadota</taxon>
        <taxon>Alphaproteobacteria</taxon>
        <taxon>Hyphomicrobiales</taxon>
        <taxon>Parvibaculaceae</taxon>
        <taxon>Tepidicaulis</taxon>
    </lineage>
</organism>
<name>A0A081B8H0_9HYPH</name>
<feature type="domain" description="Alpha/beta hydrolase fold-3" evidence="9">
    <location>
        <begin position="78"/>
        <end position="284"/>
    </location>
</feature>
<dbReference type="Gene3D" id="3.50.50.60">
    <property type="entry name" value="FAD/NAD(P)-binding domain"/>
    <property type="match status" value="2"/>
</dbReference>
<keyword evidence="11" id="KW-1185">Reference proteome</keyword>
<dbReference type="Pfam" id="PF07859">
    <property type="entry name" value="Abhydrolase_3"/>
    <property type="match status" value="1"/>
</dbReference>
<evidence type="ECO:0000256" key="3">
    <source>
        <dbReference type="ARBA" id="ARBA00022630"/>
    </source>
</evidence>
<keyword evidence="3" id="KW-0285">Flavoprotein</keyword>
<evidence type="ECO:0000313" key="10">
    <source>
        <dbReference type="EMBL" id="GAK44338.1"/>
    </source>
</evidence>
<evidence type="ECO:0000256" key="5">
    <source>
        <dbReference type="ARBA" id="ARBA00022857"/>
    </source>
</evidence>
<dbReference type="AlphaFoldDB" id="A0A081B8H0"/>
<dbReference type="EMBL" id="BBIO01000003">
    <property type="protein sequence ID" value="GAK44338.1"/>
    <property type="molecule type" value="Genomic_DNA"/>
</dbReference>
<dbReference type="PANTHER" id="PTHR43098">
    <property type="entry name" value="L-ORNITHINE N(5)-MONOOXYGENASE-RELATED"/>
    <property type="match status" value="1"/>
</dbReference>
<dbReference type="SUPFAM" id="SSF51905">
    <property type="entry name" value="FAD/NAD(P)-binding domain"/>
    <property type="match status" value="2"/>
</dbReference>
<keyword evidence="5" id="KW-0521">NADP</keyword>
<evidence type="ECO:0000313" key="11">
    <source>
        <dbReference type="Proteomes" id="UP000028702"/>
    </source>
</evidence>
<reference evidence="10 11" key="1">
    <citation type="submission" date="2014-07" db="EMBL/GenBank/DDBJ databases">
        <title>Tepidicaulis marinum gen. nov., sp. nov., a novel marine bacterium denitrifying nitrate to nitrous oxide strictly under microaerobic conditions.</title>
        <authorList>
            <person name="Takeuchi M."/>
            <person name="Yamagishi T."/>
            <person name="Kamagata Y."/>
            <person name="Oshima K."/>
            <person name="Hattori M."/>
            <person name="Katayama T."/>
            <person name="Hanada S."/>
            <person name="Tamaki H."/>
            <person name="Marumo K."/>
            <person name="Maeda H."/>
            <person name="Nedachi M."/>
            <person name="Iwasaki W."/>
            <person name="Suwa Y."/>
            <person name="Sakata S."/>
        </authorList>
    </citation>
    <scope>NUCLEOTIDE SEQUENCE [LARGE SCALE GENOMIC DNA]</scope>
    <source>
        <strain evidence="10 11">MA2</strain>
    </source>
</reference>
<dbReference type="PANTHER" id="PTHR43098:SF3">
    <property type="entry name" value="L-ORNITHINE N(5)-MONOOXYGENASE-RELATED"/>
    <property type="match status" value="1"/>
</dbReference>
<dbReference type="eggNOG" id="COG2072">
    <property type="taxonomic scope" value="Bacteria"/>
</dbReference>
<evidence type="ECO:0000256" key="2">
    <source>
        <dbReference type="ARBA" id="ARBA00010139"/>
    </source>
</evidence>
<dbReference type="InterPro" id="IPR050775">
    <property type="entry name" value="FAD-binding_Monooxygenases"/>
</dbReference>
<dbReference type="Gene3D" id="3.40.50.1820">
    <property type="entry name" value="alpha/beta hydrolase"/>
    <property type="match status" value="1"/>
</dbReference>
<proteinExistence type="inferred from homology"/>
<keyword evidence="7 10" id="KW-0503">Monooxygenase</keyword>
<comment type="cofactor">
    <cofactor evidence="1">
        <name>FAD</name>
        <dbReference type="ChEBI" id="CHEBI:57692"/>
    </cofactor>
</comment>
<comment type="similarity">
    <text evidence="2">Belongs to the FAD-binding monooxygenase family.</text>
</comment>
<dbReference type="SUPFAM" id="SSF53474">
    <property type="entry name" value="alpha/beta-Hydrolases"/>
    <property type="match status" value="1"/>
</dbReference>
<dbReference type="GO" id="GO:0016787">
    <property type="term" value="F:hydrolase activity"/>
    <property type="evidence" value="ECO:0007669"/>
    <property type="project" value="InterPro"/>
</dbReference>
<comment type="caution">
    <text evidence="10">The sequence shown here is derived from an EMBL/GenBank/DDBJ whole genome shotgun (WGS) entry which is preliminary data.</text>
</comment>
<evidence type="ECO:0000256" key="6">
    <source>
        <dbReference type="ARBA" id="ARBA00023002"/>
    </source>
</evidence>
<dbReference type="STRING" id="1333998.M2A_0837"/>